<name>A0ABX7C6Q9_9HYPH</name>
<dbReference type="RefSeq" id="WP_201630740.1">
    <property type="nucleotide sequence ID" value="NZ_CP068046.1"/>
</dbReference>
<evidence type="ECO:0000256" key="1">
    <source>
        <dbReference type="SAM" id="MobiDB-lite"/>
    </source>
</evidence>
<reference evidence="2 3" key="1">
    <citation type="submission" date="2021-01" db="EMBL/GenBank/DDBJ databases">
        <title>Genome seq and assembly of Devosia sp. LEGU1.</title>
        <authorList>
            <person name="Chhetri G."/>
        </authorList>
    </citation>
    <scope>NUCLEOTIDE SEQUENCE [LARGE SCALE GENOMIC DNA]</scope>
    <source>
        <strain evidence="2 3">LEGU1</strain>
    </source>
</reference>
<gene>
    <name evidence="2" type="ORF">JI748_11550</name>
</gene>
<feature type="region of interest" description="Disordered" evidence="1">
    <location>
        <begin position="100"/>
        <end position="119"/>
    </location>
</feature>
<evidence type="ECO:0000313" key="3">
    <source>
        <dbReference type="Proteomes" id="UP000595857"/>
    </source>
</evidence>
<protein>
    <submittedName>
        <fullName evidence="2">DUF4357 domain-containing protein</fullName>
    </submittedName>
</protein>
<evidence type="ECO:0000313" key="2">
    <source>
        <dbReference type="EMBL" id="QQR38412.1"/>
    </source>
</evidence>
<dbReference type="Proteomes" id="UP000595857">
    <property type="component" value="Chromosome"/>
</dbReference>
<organism evidence="2 3">
    <name type="scientific">Devosia rhizoryzae</name>
    <dbReference type="NCBI Taxonomy" id="2774137"/>
    <lineage>
        <taxon>Bacteria</taxon>
        <taxon>Pseudomonadati</taxon>
        <taxon>Pseudomonadota</taxon>
        <taxon>Alphaproteobacteria</taxon>
        <taxon>Hyphomicrobiales</taxon>
        <taxon>Devosiaceae</taxon>
        <taxon>Devosia</taxon>
    </lineage>
</organism>
<sequence>MACAILGADRPAHNLASNDFPTVTPVPVIDGLVADPHLDLDSQIAILAAIDETGSAHLGDLMALLGDHPSPGQAIQALIREGALIVTTTGLLDAHSQVARRVTPPPRKAAAPSPQTQNKGVQHLKVVAPEPDIFFATGIDRGYFAREPRLRQRGIYLALYGNAVYVGRSGDTACRLAWGAHLRRNGLPDRIIAAVDKHQALDEAQTRTAERLAARMVIKHPDLTLLNALPAGERLAPDRYEATDRFVTAFFQRIERAGLLTIGSVQGFRTTSNTTLIETDEIEPAPEGHGAGQLFTMESCGVTANARIEDGKFWVLADSQVRRDPVPSAGRAALTDRQDLLHDGGLIPEDDHLVLTVDLAFDTLAGAGNFVAGSRVKPTIWRPLAHPAGIGPRP</sequence>
<proteinExistence type="predicted"/>
<accession>A0ABX7C6Q9</accession>
<keyword evidence="3" id="KW-1185">Reference proteome</keyword>
<dbReference type="EMBL" id="CP068046">
    <property type="protein sequence ID" value="QQR38412.1"/>
    <property type="molecule type" value="Genomic_DNA"/>
</dbReference>